<reference evidence="1" key="1">
    <citation type="submission" date="2018-02" db="EMBL/GenBank/DDBJ databases">
        <title>Rhizophora mucronata_Transcriptome.</title>
        <authorList>
            <person name="Meera S.P."/>
            <person name="Sreeshan A."/>
            <person name="Augustine A."/>
        </authorList>
    </citation>
    <scope>NUCLEOTIDE SEQUENCE</scope>
    <source>
        <tissue evidence="1">Leaf</tissue>
    </source>
</reference>
<evidence type="ECO:0000313" key="1">
    <source>
        <dbReference type="EMBL" id="MBX22029.1"/>
    </source>
</evidence>
<name>A0A2P2LVL9_RHIMU</name>
<sequence length="55" mass="6140">MAFLFIGSLREVTMGDLPGIFWTNKLPRCLKTVFSVGHLRSDQQASYAMLSGNSF</sequence>
<organism evidence="1">
    <name type="scientific">Rhizophora mucronata</name>
    <name type="common">Asiatic mangrove</name>
    <dbReference type="NCBI Taxonomy" id="61149"/>
    <lineage>
        <taxon>Eukaryota</taxon>
        <taxon>Viridiplantae</taxon>
        <taxon>Streptophyta</taxon>
        <taxon>Embryophyta</taxon>
        <taxon>Tracheophyta</taxon>
        <taxon>Spermatophyta</taxon>
        <taxon>Magnoliopsida</taxon>
        <taxon>eudicotyledons</taxon>
        <taxon>Gunneridae</taxon>
        <taxon>Pentapetalae</taxon>
        <taxon>rosids</taxon>
        <taxon>fabids</taxon>
        <taxon>Malpighiales</taxon>
        <taxon>Rhizophoraceae</taxon>
        <taxon>Rhizophora</taxon>
    </lineage>
</organism>
<dbReference type="EMBL" id="GGEC01041545">
    <property type="protein sequence ID" value="MBX22029.1"/>
    <property type="molecule type" value="Transcribed_RNA"/>
</dbReference>
<proteinExistence type="predicted"/>
<protein>
    <submittedName>
        <fullName evidence="1">Uncharacterized protein</fullName>
    </submittedName>
</protein>
<accession>A0A2P2LVL9</accession>
<dbReference type="AlphaFoldDB" id="A0A2P2LVL9"/>